<evidence type="ECO:0000256" key="1">
    <source>
        <dbReference type="ARBA" id="ARBA00023015"/>
    </source>
</evidence>
<dbReference type="PANTHER" id="PTHR40661">
    <property type="match status" value="1"/>
</dbReference>
<proteinExistence type="predicted"/>
<dbReference type="InterPro" id="IPR039418">
    <property type="entry name" value="LexA-like"/>
</dbReference>
<evidence type="ECO:0000259" key="4">
    <source>
        <dbReference type="Pfam" id="PF00717"/>
    </source>
</evidence>
<name>A0ABT1RS83_9FIRM</name>
<dbReference type="CDD" id="cd06529">
    <property type="entry name" value="S24_LexA-like"/>
    <property type="match status" value="1"/>
</dbReference>
<dbReference type="InterPro" id="IPR036286">
    <property type="entry name" value="LexA/Signal_pep-like_sf"/>
</dbReference>
<dbReference type="Gene3D" id="2.10.109.10">
    <property type="entry name" value="Umud Fragment, subunit A"/>
    <property type="match status" value="1"/>
</dbReference>
<gene>
    <name evidence="5" type="ORF">NE619_14805</name>
</gene>
<evidence type="ECO:0000313" key="6">
    <source>
        <dbReference type="Proteomes" id="UP001524502"/>
    </source>
</evidence>
<dbReference type="InterPro" id="IPR015927">
    <property type="entry name" value="Peptidase_S24_S26A/B/C"/>
</dbReference>
<dbReference type="Proteomes" id="UP001524502">
    <property type="component" value="Unassembled WGS sequence"/>
</dbReference>
<feature type="domain" description="Peptidase S24/S26A/S26B/S26C" evidence="4">
    <location>
        <begin position="142"/>
        <end position="247"/>
    </location>
</feature>
<dbReference type="Gene3D" id="1.10.260.40">
    <property type="entry name" value="lambda repressor-like DNA-binding domains"/>
    <property type="match status" value="1"/>
</dbReference>
<dbReference type="InterPro" id="IPR001387">
    <property type="entry name" value="Cro/C1-type_HTH"/>
</dbReference>
<sequence length="252" mass="28430">MDKKIGTILKKLRKNSGMSVSEVLVKLKELGQEIQQPTLYAYENNTRAANADMFIALCQIYGCNNVLETFAGIEVDYSIPDDSEWKMIEKYRFISENSPDGAKTVDYILNREYNIANQLKENQSEYTAEQPNVRNIQYYQRLASAGTGQIVFDGIPTESIEIPNIPKYSRVSYAIGVNGDSMEPLYSNGDMLLIEPTCQIEIGEIGIFIVDNHAYVKKLGDGKLISLNKGYDDIPFTEYSQCMGRVVDKLEL</sequence>
<evidence type="ECO:0000256" key="2">
    <source>
        <dbReference type="ARBA" id="ARBA00023125"/>
    </source>
</evidence>
<dbReference type="Pfam" id="PF00717">
    <property type="entry name" value="Peptidase_S24"/>
    <property type="match status" value="1"/>
</dbReference>
<reference evidence="5 6" key="1">
    <citation type="submission" date="2022-06" db="EMBL/GenBank/DDBJ databases">
        <title>Isolation of gut microbiota from human fecal samples.</title>
        <authorList>
            <person name="Pamer E.G."/>
            <person name="Barat B."/>
            <person name="Waligurski E."/>
            <person name="Medina S."/>
            <person name="Paddock L."/>
            <person name="Mostad J."/>
        </authorList>
    </citation>
    <scope>NUCLEOTIDE SEQUENCE [LARGE SCALE GENOMIC DNA]</scope>
    <source>
        <strain evidence="5 6">SL.3.17</strain>
    </source>
</reference>
<dbReference type="CDD" id="cd00093">
    <property type="entry name" value="HTH_XRE"/>
    <property type="match status" value="1"/>
</dbReference>
<comment type="caution">
    <text evidence="5">The sequence shown here is derived from an EMBL/GenBank/DDBJ whole genome shotgun (WGS) entry which is preliminary data.</text>
</comment>
<keyword evidence="6" id="KW-1185">Reference proteome</keyword>
<dbReference type="PANTHER" id="PTHR40661:SF1">
    <property type="entry name" value="HTH CRO_C1-TYPE DOMAIN-CONTAINING PROTEIN"/>
    <property type="match status" value="1"/>
</dbReference>
<evidence type="ECO:0000313" key="5">
    <source>
        <dbReference type="EMBL" id="MCQ4638004.1"/>
    </source>
</evidence>
<organism evidence="5 6">
    <name type="scientific">Anaerovorax odorimutans</name>
    <dbReference type="NCBI Taxonomy" id="109327"/>
    <lineage>
        <taxon>Bacteria</taxon>
        <taxon>Bacillati</taxon>
        <taxon>Bacillota</taxon>
        <taxon>Clostridia</taxon>
        <taxon>Peptostreptococcales</taxon>
        <taxon>Anaerovoracaceae</taxon>
        <taxon>Anaerovorax</taxon>
    </lineage>
</organism>
<dbReference type="RefSeq" id="WP_256133196.1">
    <property type="nucleotide sequence ID" value="NZ_JANFXK010000019.1"/>
</dbReference>
<dbReference type="SUPFAM" id="SSF47413">
    <property type="entry name" value="lambda repressor-like DNA-binding domains"/>
    <property type="match status" value="1"/>
</dbReference>
<keyword evidence="2" id="KW-0238">DNA-binding</keyword>
<dbReference type="EMBL" id="JANFXK010000019">
    <property type="protein sequence ID" value="MCQ4638004.1"/>
    <property type="molecule type" value="Genomic_DNA"/>
</dbReference>
<dbReference type="InterPro" id="IPR010982">
    <property type="entry name" value="Lambda_DNA-bd_dom_sf"/>
</dbReference>
<accession>A0ABT1RS83</accession>
<keyword evidence="3" id="KW-0804">Transcription</keyword>
<keyword evidence="1" id="KW-0805">Transcription regulation</keyword>
<evidence type="ECO:0000256" key="3">
    <source>
        <dbReference type="ARBA" id="ARBA00023163"/>
    </source>
</evidence>
<protein>
    <submittedName>
        <fullName evidence="5">XRE family transcriptional regulator</fullName>
    </submittedName>
</protein>
<dbReference type="SUPFAM" id="SSF51306">
    <property type="entry name" value="LexA/Signal peptidase"/>
    <property type="match status" value="1"/>
</dbReference>